<evidence type="ECO:0000256" key="3">
    <source>
        <dbReference type="ARBA" id="ARBA00022989"/>
    </source>
</evidence>
<comment type="subcellular location">
    <subcellularLocation>
        <location evidence="1">Membrane</location>
        <topology evidence="1">Multi-pass membrane protein</topology>
    </subcellularLocation>
</comment>
<reference evidence="5" key="1">
    <citation type="journal article" date="2012" name="Nature">
        <title>The oyster genome reveals stress adaptation and complexity of shell formation.</title>
        <authorList>
            <person name="Zhang G."/>
            <person name="Fang X."/>
            <person name="Guo X."/>
            <person name="Li L."/>
            <person name="Luo R."/>
            <person name="Xu F."/>
            <person name="Yang P."/>
            <person name="Zhang L."/>
            <person name="Wang X."/>
            <person name="Qi H."/>
            <person name="Xiong Z."/>
            <person name="Que H."/>
            <person name="Xie Y."/>
            <person name="Holland P.W."/>
            <person name="Paps J."/>
            <person name="Zhu Y."/>
            <person name="Wu F."/>
            <person name="Chen Y."/>
            <person name="Wang J."/>
            <person name="Peng C."/>
            <person name="Meng J."/>
            <person name="Yang L."/>
            <person name="Liu J."/>
            <person name="Wen B."/>
            <person name="Zhang N."/>
            <person name="Huang Z."/>
            <person name="Zhu Q."/>
            <person name="Feng Y."/>
            <person name="Mount A."/>
            <person name="Hedgecock D."/>
            <person name="Xu Z."/>
            <person name="Liu Y."/>
            <person name="Domazet-Loso T."/>
            <person name="Du Y."/>
            <person name="Sun X."/>
            <person name="Zhang S."/>
            <person name="Liu B."/>
            <person name="Cheng P."/>
            <person name="Jiang X."/>
            <person name="Li J."/>
            <person name="Fan D."/>
            <person name="Wang W."/>
            <person name="Fu W."/>
            <person name="Wang T."/>
            <person name="Wang B."/>
            <person name="Zhang J."/>
            <person name="Peng Z."/>
            <person name="Li Y."/>
            <person name="Li N."/>
            <person name="Wang J."/>
            <person name="Chen M."/>
            <person name="He Y."/>
            <person name="Tan F."/>
            <person name="Song X."/>
            <person name="Zheng Q."/>
            <person name="Huang R."/>
            <person name="Yang H."/>
            <person name="Du X."/>
            <person name="Chen L."/>
            <person name="Yang M."/>
            <person name="Gaffney P.M."/>
            <person name="Wang S."/>
            <person name="Luo L."/>
            <person name="She Z."/>
            <person name="Ming Y."/>
            <person name="Huang W."/>
            <person name="Zhang S."/>
            <person name="Huang B."/>
            <person name="Zhang Y."/>
            <person name="Qu T."/>
            <person name="Ni P."/>
            <person name="Miao G."/>
            <person name="Wang J."/>
            <person name="Wang Q."/>
            <person name="Steinberg C.E."/>
            <person name="Wang H."/>
            <person name="Li N."/>
            <person name="Qian L."/>
            <person name="Zhang G."/>
            <person name="Li Y."/>
            <person name="Yang H."/>
            <person name="Liu X."/>
            <person name="Wang J."/>
            <person name="Yin Y."/>
            <person name="Wang J."/>
        </authorList>
    </citation>
    <scope>NUCLEOTIDE SEQUENCE [LARGE SCALE GENOMIC DNA]</scope>
    <source>
        <strain evidence="5">05x7-T-G4-1.051#20</strain>
    </source>
</reference>
<dbReference type="InterPro" id="IPR000832">
    <property type="entry name" value="GPCR_2_secretin-like"/>
</dbReference>
<dbReference type="Gene3D" id="1.20.1070.10">
    <property type="entry name" value="Rhodopsin 7-helix transmembrane proteins"/>
    <property type="match status" value="1"/>
</dbReference>
<evidence type="ECO:0000313" key="5">
    <source>
        <dbReference type="EMBL" id="EKC21434.1"/>
    </source>
</evidence>
<dbReference type="GO" id="GO:0004930">
    <property type="term" value="F:G protein-coupled receptor activity"/>
    <property type="evidence" value="ECO:0007669"/>
    <property type="project" value="TreeGrafter"/>
</dbReference>
<dbReference type="PANTHER" id="PTHR12011:SF471">
    <property type="entry name" value="G-PROTEIN COUPLED RECEPTORS FAMILY 2 PROFILE 2 DOMAIN-CONTAINING PROTEIN"/>
    <property type="match status" value="1"/>
</dbReference>
<dbReference type="InParanoid" id="K1PRH9"/>
<dbReference type="EMBL" id="JH818575">
    <property type="protein sequence ID" value="EKC21434.1"/>
    <property type="molecule type" value="Genomic_DNA"/>
</dbReference>
<protein>
    <submittedName>
        <fullName evidence="5">Uncharacterized protein</fullName>
    </submittedName>
</protein>
<gene>
    <name evidence="5" type="ORF">CGI_10003916</name>
</gene>
<dbReference type="GO" id="GO:0007189">
    <property type="term" value="P:adenylate cyclase-activating G protein-coupled receptor signaling pathway"/>
    <property type="evidence" value="ECO:0007669"/>
    <property type="project" value="TreeGrafter"/>
</dbReference>
<dbReference type="GO" id="GO:0005886">
    <property type="term" value="C:plasma membrane"/>
    <property type="evidence" value="ECO:0007669"/>
    <property type="project" value="TreeGrafter"/>
</dbReference>
<keyword evidence="3" id="KW-1133">Transmembrane helix</keyword>
<organism evidence="5">
    <name type="scientific">Magallana gigas</name>
    <name type="common">Pacific oyster</name>
    <name type="synonym">Crassostrea gigas</name>
    <dbReference type="NCBI Taxonomy" id="29159"/>
    <lineage>
        <taxon>Eukaryota</taxon>
        <taxon>Metazoa</taxon>
        <taxon>Spiralia</taxon>
        <taxon>Lophotrochozoa</taxon>
        <taxon>Mollusca</taxon>
        <taxon>Bivalvia</taxon>
        <taxon>Autobranchia</taxon>
        <taxon>Pteriomorphia</taxon>
        <taxon>Ostreida</taxon>
        <taxon>Ostreoidea</taxon>
        <taxon>Ostreidae</taxon>
        <taxon>Magallana</taxon>
    </lineage>
</organism>
<evidence type="ECO:0000256" key="4">
    <source>
        <dbReference type="ARBA" id="ARBA00023136"/>
    </source>
</evidence>
<keyword evidence="4" id="KW-0472">Membrane</keyword>
<sequence length="82" mass="8809">MCALLPTLGLTWVFGVLSLGGAAVVFQYLFAIFNSLQVSKSSSKEMQSFEESNEGFRNESTGFAIPRIDSSGIGQHGPFKSS</sequence>
<dbReference type="PANTHER" id="PTHR12011">
    <property type="entry name" value="ADHESION G-PROTEIN COUPLED RECEPTOR"/>
    <property type="match status" value="1"/>
</dbReference>
<evidence type="ECO:0000256" key="1">
    <source>
        <dbReference type="ARBA" id="ARBA00004141"/>
    </source>
</evidence>
<dbReference type="AlphaFoldDB" id="K1PRH9"/>
<evidence type="ECO:0000256" key="2">
    <source>
        <dbReference type="ARBA" id="ARBA00022692"/>
    </source>
</evidence>
<accession>K1PRH9</accession>
<proteinExistence type="predicted"/>
<dbReference type="HOGENOM" id="CLU_2560514_0_0_1"/>
<dbReference type="Pfam" id="PF00002">
    <property type="entry name" value="7tm_2"/>
    <property type="match status" value="1"/>
</dbReference>
<name>K1PRH9_MAGGI</name>
<keyword evidence="2" id="KW-0812">Transmembrane</keyword>